<evidence type="ECO:0000256" key="3">
    <source>
        <dbReference type="ARBA" id="ARBA00023015"/>
    </source>
</evidence>
<dbReference type="OrthoDB" id="7543230at2759"/>
<feature type="domain" description="Myb/SANT-like DNA-binding" evidence="7">
    <location>
        <begin position="4"/>
        <end position="77"/>
    </location>
</feature>
<proteinExistence type="predicted"/>
<evidence type="ECO:0000259" key="7">
    <source>
        <dbReference type="Pfam" id="PF13873"/>
    </source>
</evidence>
<evidence type="ECO:0000256" key="1">
    <source>
        <dbReference type="ARBA" id="ARBA00011764"/>
    </source>
</evidence>
<feature type="region of interest" description="Disordered" evidence="6">
    <location>
        <begin position="163"/>
        <end position="189"/>
    </location>
</feature>
<keyword evidence="9" id="KW-1185">Reference proteome</keyword>
<evidence type="ECO:0000256" key="5">
    <source>
        <dbReference type="ARBA" id="ARBA00025466"/>
    </source>
</evidence>
<comment type="subunit">
    <text evidence="1">Self-associates forming complexes of several hundred monomers.</text>
</comment>
<comment type="function">
    <text evidence="5">Involved in transvection phenomena (= synapsis-dependent gene expression), where the synaptic pairing of chromosomes carrying genes with which zeste interacts influences the expression of these genes. Zeste binds to DNA and stimulates transcription from a nearby promoter.</text>
</comment>
<evidence type="ECO:0000256" key="6">
    <source>
        <dbReference type="SAM" id="MobiDB-lite"/>
    </source>
</evidence>
<evidence type="ECO:0000256" key="2">
    <source>
        <dbReference type="ARBA" id="ARBA00016807"/>
    </source>
</evidence>
<dbReference type="Pfam" id="PF13873">
    <property type="entry name" value="Myb_DNA-bind_5"/>
    <property type="match status" value="1"/>
</dbReference>
<dbReference type="EMBL" id="OU892282">
    <property type="protein sequence ID" value="CAG9770092.1"/>
    <property type="molecule type" value="Genomic_DNA"/>
</dbReference>
<keyword evidence="3" id="KW-0805">Transcription regulation</keyword>
<evidence type="ECO:0000256" key="4">
    <source>
        <dbReference type="ARBA" id="ARBA00023163"/>
    </source>
</evidence>
<organism evidence="8 9">
    <name type="scientific">Ceutorhynchus assimilis</name>
    <name type="common">cabbage seed weevil</name>
    <dbReference type="NCBI Taxonomy" id="467358"/>
    <lineage>
        <taxon>Eukaryota</taxon>
        <taxon>Metazoa</taxon>
        <taxon>Ecdysozoa</taxon>
        <taxon>Arthropoda</taxon>
        <taxon>Hexapoda</taxon>
        <taxon>Insecta</taxon>
        <taxon>Pterygota</taxon>
        <taxon>Neoptera</taxon>
        <taxon>Endopterygota</taxon>
        <taxon>Coleoptera</taxon>
        <taxon>Polyphaga</taxon>
        <taxon>Cucujiformia</taxon>
        <taxon>Curculionidae</taxon>
        <taxon>Ceutorhynchinae</taxon>
        <taxon>Ceutorhynchus</taxon>
    </lineage>
</organism>
<dbReference type="InterPro" id="IPR028002">
    <property type="entry name" value="Myb_DNA-bind_5"/>
</dbReference>
<reference evidence="8" key="1">
    <citation type="submission" date="2022-01" db="EMBL/GenBank/DDBJ databases">
        <authorList>
            <person name="King R."/>
        </authorList>
    </citation>
    <scope>NUCLEOTIDE SEQUENCE</scope>
</reference>
<sequence>MAKALSSKQKQILVDFVYDRPEMYKGKFTSTYTHAVSMVLWKQVASILNAIPGGANKEWTQWRKTWVDLKKQVKNKKSKEKQHIYGTGGGPPLPPTLEDVDKTTDEKIFEIITPVAFEGNRDVPEPQIVFEEFLIPAPADKNTAAIDTNNVMDTEDATRNAVAINTNHETTPSRSTGTSKKVTKSGQIGASLRNNQNFLAISEKGIDSTEREQAANNEAKL</sequence>
<gene>
    <name evidence="8" type="ORF">CEUTPL_LOCUS10552</name>
</gene>
<dbReference type="AlphaFoldDB" id="A0A9N9MSH2"/>
<evidence type="ECO:0000313" key="9">
    <source>
        <dbReference type="Proteomes" id="UP001152799"/>
    </source>
</evidence>
<keyword evidence="4" id="KW-0804">Transcription</keyword>
<protein>
    <recommendedName>
        <fullName evidence="2">Regulatory protein zeste</fullName>
    </recommendedName>
</protein>
<accession>A0A9N9MSH2</accession>
<name>A0A9N9MSH2_9CUCU</name>
<evidence type="ECO:0000313" key="8">
    <source>
        <dbReference type="EMBL" id="CAG9770092.1"/>
    </source>
</evidence>
<dbReference type="Proteomes" id="UP001152799">
    <property type="component" value="Chromosome 6"/>
</dbReference>